<organism evidence="1 2">
    <name type="scientific">Fulvimonas yonginensis</name>
    <dbReference type="NCBI Taxonomy" id="1495200"/>
    <lineage>
        <taxon>Bacteria</taxon>
        <taxon>Pseudomonadati</taxon>
        <taxon>Pseudomonadota</taxon>
        <taxon>Gammaproteobacteria</taxon>
        <taxon>Lysobacterales</taxon>
        <taxon>Rhodanobacteraceae</taxon>
        <taxon>Fulvimonas</taxon>
    </lineage>
</organism>
<evidence type="ECO:0000313" key="1">
    <source>
        <dbReference type="EMBL" id="MEI7036716.1"/>
    </source>
</evidence>
<proteinExistence type="predicted"/>
<keyword evidence="2" id="KW-1185">Reference proteome</keyword>
<protein>
    <submittedName>
        <fullName evidence="1">Uncharacterized protein</fullName>
    </submittedName>
</protein>
<reference evidence="1 2" key="1">
    <citation type="journal article" date="2014" name="Int. J. Syst. Evol. Microbiol.">
        <title>Fulvimonas yonginensis sp. nov., isolated from greenhouse soil, and emended description of the genus Fulvimonas.</title>
        <authorList>
            <person name="Ahn J.H."/>
            <person name="Kim S.J."/>
            <person name="Weon H.Y."/>
            <person name="Hong S.B."/>
            <person name="Seok S.J."/>
            <person name="Kwon S.W."/>
        </authorList>
    </citation>
    <scope>NUCLEOTIDE SEQUENCE [LARGE SCALE GENOMIC DNA]</scope>
    <source>
        <strain evidence="1 2">KACC 16952</strain>
    </source>
</reference>
<accession>A0ABU8JBZ8</accession>
<comment type="caution">
    <text evidence="1">The sequence shown here is derived from an EMBL/GenBank/DDBJ whole genome shotgun (WGS) entry which is preliminary data.</text>
</comment>
<dbReference type="EMBL" id="JBBBNY010000004">
    <property type="protein sequence ID" value="MEI7036716.1"/>
    <property type="molecule type" value="Genomic_DNA"/>
</dbReference>
<evidence type="ECO:0000313" key="2">
    <source>
        <dbReference type="Proteomes" id="UP001381174"/>
    </source>
</evidence>
<dbReference type="RefSeq" id="WP_336807341.1">
    <property type="nucleotide sequence ID" value="NZ_JBBBNY010000004.1"/>
</dbReference>
<dbReference type="Proteomes" id="UP001381174">
    <property type="component" value="Unassembled WGS sequence"/>
</dbReference>
<gene>
    <name evidence="1" type="ORF">WAT24_08105</name>
</gene>
<sequence>MESFYECIIAGGPQHGLVYRRPLDAQHPTPLAVVTDDGQLCTPAACKQAGADATRVVLLHPQATGAQFLTILAA</sequence>
<name>A0ABU8JBZ8_9GAMM</name>